<dbReference type="InterPro" id="IPR020616">
    <property type="entry name" value="Thiolase_N"/>
</dbReference>
<evidence type="ECO:0000313" key="12">
    <source>
        <dbReference type="EMBL" id="OIR00853.1"/>
    </source>
</evidence>
<evidence type="ECO:0000256" key="6">
    <source>
        <dbReference type="ARBA" id="ARBA00022946"/>
    </source>
</evidence>
<accession>A0A1J5S9F7</accession>
<feature type="domain" description="Thiolase C-terminal" evidence="11">
    <location>
        <begin position="270"/>
        <end position="390"/>
    </location>
</feature>
<dbReference type="FunFam" id="3.40.47.10:FF:000010">
    <property type="entry name" value="Acetyl-CoA acetyltransferase (Thiolase)"/>
    <property type="match status" value="1"/>
</dbReference>
<evidence type="ECO:0000256" key="9">
    <source>
        <dbReference type="ARBA" id="ARBA00023315"/>
    </source>
</evidence>
<evidence type="ECO:0000256" key="1">
    <source>
        <dbReference type="ARBA" id="ARBA00004275"/>
    </source>
</evidence>
<keyword evidence="4 12" id="KW-0808">Transferase</keyword>
<dbReference type="AlphaFoldDB" id="A0A1J5S9F7"/>
<evidence type="ECO:0000256" key="8">
    <source>
        <dbReference type="ARBA" id="ARBA00023140"/>
    </source>
</evidence>
<evidence type="ECO:0000256" key="4">
    <source>
        <dbReference type="ARBA" id="ARBA00022679"/>
    </source>
</evidence>
<dbReference type="Gene3D" id="3.40.47.10">
    <property type="match status" value="1"/>
</dbReference>
<reference evidence="12" key="1">
    <citation type="submission" date="2016-10" db="EMBL/GenBank/DDBJ databases">
        <title>Sequence of Gallionella enrichment culture.</title>
        <authorList>
            <person name="Poehlein A."/>
            <person name="Muehling M."/>
            <person name="Daniel R."/>
        </authorList>
    </citation>
    <scope>NUCLEOTIDE SEQUENCE</scope>
</reference>
<keyword evidence="9 12" id="KW-0012">Acyltransferase</keyword>
<comment type="subcellular location">
    <subcellularLocation>
        <location evidence="1">Peroxisome</location>
    </subcellularLocation>
</comment>
<evidence type="ECO:0000256" key="3">
    <source>
        <dbReference type="ARBA" id="ARBA00010982"/>
    </source>
</evidence>
<keyword evidence="8" id="KW-0576">Peroxisome</keyword>
<dbReference type="GO" id="GO:0010124">
    <property type="term" value="P:phenylacetate catabolic process"/>
    <property type="evidence" value="ECO:0007669"/>
    <property type="project" value="TreeGrafter"/>
</dbReference>
<dbReference type="SUPFAM" id="SSF53901">
    <property type="entry name" value="Thiolase-like"/>
    <property type="match status" value="2"/>
</dbReference>
<dbReference type="CDD" id="cd00751">
    <property type="entry name" value="thiolase"/>
    <property type="match status" value="1"/>
</dbReference>
<feature type="domain" description="Thiolase N-terminal" evidence="10">
    <location>
        <begin position="5"/>
        <end position="261"/>
    </location>
</feature>
<sequence>MVDAVIVATARTGLAKSWRGAFNMSHGATLGGHVVQHAVARAGIDPAEVEDVIMGCAIPEGATGANIARQIALRAGLPVTSAGVTVNRRCASGLQAIAMAAQRVIVDQVPVLAAGGVESISCVQNEANRHMIHEAWLAQHKPELYWPMLQTAEQVASRYGISRQRQDEYGVQSQQRAAAARDAGRFDAEIVPMTVTMGVADQASGRLATREVTIAADEGIRADTTLAGVARIKTVFPGGVITAGNASQFSDGAAACVVMNAKLAERRGLTPLGIFRGFAVAGCEPDEMGIGPVFAIPRLLDRAGLKLDDIGLWELNEAFAVQVIYCRDKLGIPDERLNVDGGAIAVGHPYGVSGARLTGHALIEGRRRGVKYVVVTMCIGGGQGAAGLFEVC</sequence>
<proteinExistence type="inferred from homology"/>
<comment type="pathway">
    <text evidence="2">Lipid metabolism.</text>
</comment>
<organism evidence="12">
    <name type="scientific">mine drainage metagenome</name>
    <dbReference type="NCBI Taxonomy" id="410659"/>
    <lineage>
        <taxon>unclassified sequences</taxon>
        <taxon>metagenomes</taxon>
        <taxon>ecological metagenomes</taxon>
    </lineage>
</organism>
<dbReference type="GO" id="GO:0003988">
    <property type="term" value="F:acetyl-CoA C-acyltransferase activity"/>
    <property type="evidence" value="ECO:0007669"/>
    <property type="project" value="UniProtKB-EC"/>
</dbReference>
<dbReference type="GO" id="GO:0006635">
    <property type="term" value="P:fatty acid beta-oxidation"/>
    <property type="evidence" value="ECO:0007669"/>
    <property type="project" value="TreeGrafter"/>
</dbReference>
<dbReference type="GO" id="GO:0005777">
    <property type="term" value="C:peroxisome"/>
    <property type="evidence" value="ECO:0007669"/>
    <property type="project" value="UniProtKB-SubCell"/>
</dbReference>
<dbReference type="InterPro" id="IPR016039">
    <property type="entry name" value="Thiolase-like"/>
</dbReference>
<dbReference type="PIRSF" id="PIRSF000429">
    <property type="entry name" value="Ac-CoA_Ac_transf"/>
    <property type="match status" value="1"/>
</dbReference>
<dbReference type="Pfam" id="PF02803">
    <property type="entry name" value="Thiolase_C"/>
    <property type="match status" value="1"/>
</dbReference>
<dbReference type="PANTHER" id="PTHR43853:SF8">
    <property type="entry name" value="3-KETOACYL-COA THIOLASE, PEROXISOMAL"/>
    <property type="match status" value="1"/>
</dbReference>
<evidence type="ECO:0000256" key="2">
    <source>
        <dbReference type="ARBA" id="ARBA00005189"/>
    </source>
</evidence>
<dbReference type="InterPro" id="IPR020617">
    <property type="entry name" value="Thiolase_C"/>
</dbReference>
<protein>
    <submittedName>
        <fullName evidence="12">3-ketoacyl-CoA thiolase</fullName>
        <ecNumber evidence="12">2.3.1.16</ecNumber>
    </submittedName>
</protein>
<keyword evidence="6" id="KW-0809">Transit peptide</keyword>
<keyword evidence="7" id="KW-0443">Lipid metabolism</keyword>
<evidence type="ECO:0000256" key="5">
    <source>
        <dbReference type="ARBA" id="ARBA00022832"/>
    </source>
</evidence>
<dbReference type="NCBIfam" id="TIGR01930">
    <property type="entry name" value="AcCoA-C-Actrans"/>
    <property type="match status" value="1"/>
</dbReference>
<dbReference type="EC" id="2.3.1.16" evidence="12"/>
<dbReference type="Pfam" id="PF00108">
    <property type="entry name" value="Thiolase_N"/>
    <property type="match status" value="1"/>
</dbReference>
<dbReference type="PANTHER" id="PTHR43853">
    <property type="entry name" value="3-KETOACYL-COA THIOLASE, PEROXISOMAL"/>
    <property type="match status" value="1"/>
</dbReference>
<gene>
    <name evidence="12" type="primary">fadA_6</name>
    <name evidence="12" type="ORF">GALL_169890</name>
</gene>
<dbReference type="InterPro" id="IPR020613">
    <property type="entry name" value="Thiolase_CS"/>
</dbReference>
<dbReference type="NCBIfam" id="NF005494">
    <property type="entry name" value="PRK07108.1"/>
    <property type="match status" value="1"/>
</dbReference>
<keyword evidence="5" id="KW-0276">Fatty acid metabolism</keyword>
<dbReference type="InterPro" id="IPR002155">
    <property type="entry name" value="Thiolase"/>
</dbReference>
<dbReference type="PROSITE" id="PS00098">
    <property type="entry name" value="THIOLASE_1"/>
    <property type="match status" value="1"/>
</dbReference>
<dbReference type="EMBL" id="MLJW01000090">
    <property type="protein sequence ID" value="OIR00853.1"/>
    <property type="molecule type" value="Genomic_DNA"/>
</dbReference>
<comment type="caution">
    <text evidence="12">The sequence shown here is derived from an EMBL/GenBank/DDBJ whole genome shotgun (WGS) entry which is preliminary data.</text>
</comment>
<evidence type="ECO:0000259" key="11">
    <source>
        <dbReference type="Pfam" id="PF02803"/>
    </source>
</evidence>
<dbReference type="InterPro" id="IPR050215">
    <property type="entry name" value="Thiolase-like_sf_Thiolase"/>
</dbReference>
<dbReference type="InterPro" id="IPR020615">
    <property type="entry name" value="Thiolase_acyl_enz_int_AS"/>
</dbReference>
<evidence type="ECO:0000259" key="10">
    <source>
        <dbReference type="Pfam" id="PF00108"/>
    </source>
</evidence>
<name>A0A1J5S9F7_9ZZZZ</name>
<comment type="similarity">
    <text evidence="3">Belongs to the thiolase-like superfamily. Thiolase family.</text>
</comment>
<evidence type="ECO:0000256" key="7">
    <source>
        <dbReference type="ARBA" id="ARBA00023098"/>
    </source>
</evidence>
<dbReference type="PROSITE" id="PS00737">
    <property type="entry name" value="THIOLASE_2"/>
    <property type="match status" value="1"/>
</dbReference>